<feature type="domain" description="Peptidase S9A N-terminal" evidence="9">
    <location>
        <begin position="83"/>
        <end position="525"/>
    </location>
</feature>
<dbReference type="Gene3D" id="2.130.10.120">
    <property type="entry name" value="Prolyl oligopeptidase, N-terminal domain"/>
    <property type="match status" value="1"/>
</dbReference>
<dbReference type="InterPro" id="IPR051167">
    <property type="entry name" value="Prolyl_oligopep/macrocyclase"/>
</dbReference>
<dbReference type="EC" id="3.4.21.-" evidence="5"/>
<protein>
    <recommendedName>
        <fullName evidence="5">Prolyl endopeptidase</fullName>
        <ecNumber evidence="5">3.4.21.-</ecNumber>
    </recommendedName>
</protein>
<keyword evidence="7" id="KW-0732">Signal</keyword>
<dbReference type="SUPFAM" id="SSF53474">
    <property type="entry name" value="alpha/beta-Hydrolases"/>
    <property type="match status" value="1"/>
</dbReference>
<accession>A0A7S4AKN8</accession>
<feature type="signal peptide" evidence="7">
    <location>
        <begin position="1"/>
        <end position="24"/>
    </location>
</feature>
<comment type="similarity">
    <text evidence="1 5">Belongs to the peptidase S9A family.</text>
</comment>
<evidence type="ECO:0000256" key="7">
    <source>
        <dbReference type="SAM" id="SignalP"/>
    </source>
</evidence>
<dbReference type="GO" id="GO:0005829">
    <property type="term" value="C:cytosol"/>
    <property type="evidence" value="ECO:0007669"/>
    <property type="project" value="TreeGrafter"/>
</dbReference>
<feature type="compositionally biased region" description="Low complexity" evidence="6">
    <location>
        <begin position="53"/>
        <end position="72"/>
    </location>
</feature>
<feature type="region of interest" description="Disordered" evidence="6">
    <location>
        <begin position="53"/>
        <end position="84"/>
    </location>
</feature>
<keyword evidence="2 5" id="KW-0645">Protease</keyword>
<dbReference type="InterPro" id="IPR029058">
    <property type="entry name" value="AB_hydrolase_fold"/>
</dbReference>
<dbReference type="InterPro" id="IPR002470">
    <property type="entry name" value="Peptidase_S9A"/>
</dbReference>
<evidence type="ECO:0000256" key="2">
    <source>
        <dbReference type="ARBA" id="ARBA00022670"/>
    </source>
</evidence>
<evidence type="ECO:0000259" key="9">
    <source>
        <dbReference type="Pfam" id="PF02897"/>
    </source>
</evidence>
<reference evidence="10" key="1">
    <citation type="submission" date="2021-01" db="EMBL/GenBank/DDBJ databases">
        <authorList>
            <person name="Corre E."/>
            <person name="Pelletier E."/>
            <person name="Niang G."/>
            <person name="Scheremetjew M."/>
            <person name="Finn R."/>
            <person name="Kale V."/>
            <person name="Holt S."/>
            <person name="Cochrane G."/>
            <person name="Meng A."/>
            <person name="Brown T."/>
            <person name="Cohen L."/>
        </authorList>
    </citation>
    <scope>NUCLEOTIDE SEQUENCE</scope>
    <source>
        <strain evidence="10">10249 10 AB</strain>
    </source>
</reference>
<sequence>MWTKAYASLFYSSALILRPLSIAAFTPRSLATAAATGLNKSATCQQRSISSSSCTSLHSTSSTSSSTSNTMSADAKSASNGEDDPYVWLEDVESKESLDFAKASNEKCLQALGDPKDGQTYDRILEVLESEDRIAYASCHGRDPDRNDQRIYYNFWKDKEHPKGIWRKTTETQYNSEDKPAWETVLDVDALAEKDGISWVYKGSSLLPRGRDPTNGKIITRGLLQLSRGGSDAVHIKEFDLATKEFVAEDDGGFCVGEAKTRINYKGRDVVLVGSDFGEGSLTDSGYPRTVKEWSRGTPIEDAPTVFEGEATDVAVSGYVADERNWGGSIWQVHSRSITFYTSKYFFAKLTPDHLSKPEDRPADLPEPEFKEMDIQEDASMNYVGNILFIELRSDWTPKDDGVTYKQGSVIYCDIDDFWSGGKASVNYSILFEPTEKTAYEYFTVTKNYLILSTTDTVKAKLEFYKIGDNGRSITLVPGGDKEAKIRDAGCRAIDSKENDEFWFTTSGYTIPSTMYSADLSKIEEEGASEKEDTFVIDKLKTLPSQFDSDDLVVEQKFATSKDGTEVPYFMIRKKDIELNGKNPTLLYGYGGFEISLTPRYGATTGLAWLERGGVYVDANIRGGGEFGPGWHQAALKENRNKAYEDFIAVGEHLIETGICKPKTLAARGGSNGGLLMGNMYVMRPDLWGAIHCAVPLLDMKRFHTLLAGASWMAEYGNPDKDWDAFLHQYSPYHNIDADRSSNPPILVTTSTRDDRVHPGHARKFVKKLWDMGEGKDWPVHYYENIEGGHGGAADAKQSAFMTSLAFDFMFDTLSENAQNME</sequence>
<dbReference type="AlphaFoldDB" id="A0A7S4AKN8"/>
<evidence type="ECO:0000256" key="3">
    <source>
        <dbReference type="ARBA" id="ARBA00022801"/>
    </source>
</evidence>
<dbReference type="GO" id="GO:0070012">
    <property type="term" value="F:oligopeptidase activity"/>
    <property type="evidence" value="ECO:0007669"/>
    <property type="project" value="TreeGrafter"/>
</dbReference>
<name>A0A7S4AKN8_9STRA</name>
<evidence type="ECO:0000256" key="1">
    <source>
        <dbReference type="ARBA" id="ARBA00005228"/>
    </source>
</evidence>
<dbReference type="EMBL" id="HBIX01016475">
    <property type="protein sequence ID" value="CAE0719166.1"/>
    <property type="molecule type" value="Transcribed_RNA"/>
</dbReference>
<proteinExistence type="inferred from homology"/>
<dbReference type="GO" id="GO:0006508">
    <property type="term" value="P:proteolysis"/>
    <property type="evidence" value="ECO:0007669"/>
    <property type="project" value="UniProtKB-KW"/>
</dbReference>
<feature type="domain" description="Peptidase S9 prolyl oligopeptidase catalytic" evidence="8">
    <location>
        <begin position="607"/>
        <end position="809"/>
    </location>
</feature>
<dbReference type="PRINTS" id="PR00862">
    <property type="entry name" value="PROLIGOPTASE"/>
</dbReference>
<evidence type="ECO:0000259" key="8">
    <source>
        <dbReference type="Pfam" id="PF00326"/>
    </source>
</evidence>
<dbReference type="GO" id="GO:0004252">
    <property type="term" value="F:serine-type endopeptidase activity"/>
    <property type="evidence" value="ECO:0007669"/>
    <property type="project" value="UniProtKB-UniRule"/>
</dbReference>
<dbReference type="PANTHER" id="PTHR42881">
    <property type="entry name" value="PROLYL ENDOPEPTIDASE"/>
    <property type="match status" value="1"/>
</dbReference>
<evidence type="ECO:0000256" key="5">
    <source>
        <dbReference type="RuleBase" id="RU368024"/>
    </source>
</evidence>
<keyword evidence="3 5" id="KW-0378">Hydrolase</keyword>
<evidence type="ECO:0000313" key="10">
    <source>
        <dbReference type="EMBL" id="CAE0719166.1"/>
    </source>
</evidence>
<dbReference type="Pfam" id="PF00326">
    <property type="entry name" value="Peptidase_S9"/>
    <property type="match status" value="1"/>
</dbReference>
<evidence type="ECO:0000256" key="4">
    <source>
        <dbReference type="ARBA" id="ARBA00022825"/>
    </source>
</evidence>
<dbReference type="Gene3D" id="3.40.50.1820">
    <property type="entry name" value="alpha/beta hydrolase"/>
    <property type="match status" value="1"/>
</dbReference>
<dbReference type="Pfam" id="PF02897">
    <property type="entry name" value="Peptidase_S9_N"/>
    <property type="match status" value="1"/>
</dbReference>
<evidence type="ECO:0000256" key="6">
    <source>
        <dbReference type="SAM" id="MobiDB-lite"/>
    </source>
</evidence>
<keyword evidence="4 5" id="KW-0720">Serine protease</keyword>
<dbReference type="SUPFAM" id="SSF50993">
    <property type="entry name" value="Peptidase/esterase 'gauge' domain"/>
    <property type="match status" value="1"/>
</dbReference>
<dbReference type="InterPro" id="IPR023302">
    <property type="entry name" value="Pept_S9A_N"/>
</dbReference>
<gene>
    <name evidence="10" type="ORF">PAUS00366_LOCUS11920</name>
</gene>
<organism evidence="10">
    <name type="scientific">Pseudo-nitzschia australis</name>
    <dbReference type="NCBI Taxonomy" id="44445"/>
    <lineage>
        <taxon>Eukaryota</taxon>
        <taxon>Sar</taxon>
        <taxon>Stramenopiles</taxon>
        <taxon>Ochrophyta</taxon>
        <taxon>Bacillariophyta</taxon>
        <taxon>Bacillariophyceae</taxon>
        <taxon>Bacillariophycidae</taxon>
        <taxon>Bacillariales</taxon>
        <taxon>Bacillariaceae</taxon>
        <taxon>Pseudo-nitzschia</taxon>
    </lineage>
</organism>
<dbReference type="InterPro" id="IPR001375">
    <property type="entry name" value="Peptidase_S9_cat"/>
</dbReference>
<dbReference type="PANTHER" id="PTHR42881:SF13">
    <property type="entry name" value="PROLYL ENDOPEPTIDASE"/>
    <property type="match status" value="1"/>
</dbReference>
<feature type="chain" id="PRO_5030791093" description="Prolyl endopeptidase" evidence="7">
    <location>
        <begin position="25"/>
        <end position="822"/>
    </location>
</feature>